<name>A0ABW8K8R3_9GAMM</name>
<dbReference type="Pfam" id="PF02585">
    <property type="entry name" value="PIG-L"/>
    <property type="match status" value="1"/>
</dbReference>
<accession>A0ABW8K8R3</accession>
<dbReference type="PANTHER" id="PTHR12993:SF29">
    <property type="entry name" value="BLR3841 PROTEIN"/>
    <property type="match status" value="1"/>
</dbReference>
<dbReference type="PANTHER" id="PTHR12993">
    <property type="entry name" value="N-ACETYLGLUCOSAMINYL-PHOSPHATIDYLINOSITOL DE-N-ACETYLASE-RELATED"/>
    <property type="match status" value="1"/>
</dbReference>
<dbReference type="EMBL" id="JADIKD010000012">
    <property type="protein sequence ID" value="MFK2919272.1"/>
    <property type="molecule type" value="Genomic_DNA"/>
</dbReference>
<gene>
    <name evidence="1" type="ORF">ISS97_18525</name>
</gene>
<organism evidence="1 2">
    <name type="scientific">Dyella koreensis</name>
    <dbReference type="NCBI Taxonomy" id="311235"/>
    <lineage>
        <taxon>Bacteria</taxon>
        <taxon>Pseudomonadati</taxon>
        <taxon>Pseudomonadota</taxon>
        <taxon>Gammaproteobacteria</taxon>
        <taxon>Lysobacterales</taxon>
        <taxon>Rhodanobacteraceae</taxon>
        <taxon>Dyella</taxon>
    </lineage>
</organism>
<protein>
    <submittedName>
        <fullName evidence="1">PIG-L family deacetylase</fullName>
    </submittedName>
</protein>
<reference evidence="1 2" key="1">
    <citation type="submission" date="2020-10" db="EMBL/GenBank/DDBJ databases">
        <title>Phylogeny of dyella-like bacteria.</title>
        <authorList>
            <person name="Fu J."/>
        </authorList>
    </citation>
    <scope>NUCLEOTIDE SEQUENCE [LARGE SCALE GENOMIC DNA]</scope>
    <source>
        <strain evidence="1 2">BB4</strain>
    </source>
</reference>
<sequence>MGPHRLDTSIGPPLNLDAQTRLLVIAPHPDDESIATGELIQHVRAAGGAASILLLTDGDNNPWPQRWLERRLRIGAAERERWGLRRRGEVGLALGRLGLPQEAMHALGLPDMGVTRALRADLLGALRLWAMQLDVFRPNLIVFPALTDRHPDHSAAHVLTRLAVAQWQGGNPRLLSYLVHGHADDQGALVEIASSTEIHENKLAALRQHRSQMALSGRRMHRLADRPEHYREMGGARQSLPWQPSPALRPWLKLTVADHGGVRSWSWREAPLERGGEGGYLLRLPETEGPRFVKLHMDLPSPWIFDRWGWCEL</sequence>
<dbReference type="InterPro" id="IPR024078">
    <property type="entry name" value="LmbE-like_dom_sf"/>
</dbReference>
<dbReference type="Gene3D" id="3.40.50.10320">
    <property type="entry name" value="LmbE-like"/>
    <property type="match status" value="1"/>
</dbReference>
<evidence type="ECO:0000313" key="1">
    <source>
        <dbReference type="EMBL" id="MFK2919272.1"/>
    </source>
</evidence>
<proteinExistence type="predicted"/>
<dbReference type="Proteomes" id="UP001620408">
    <property type="component" value="Unassembled WGS sequence"/>
</dbReference>
<dbReference type="RefSeq" id="WP_379983108.1">
    <property type="nucleotide sequence ID" value="NZ_JADIKD010000012.1"/>
</dbReference>
<evidence type="ECO:0000313" key="2">
    <source>
        <dbReference type="Proteomes" id="UP001620408"/>
    </source>
</evidence>
<dbReference type="SUPFAM" id="SSF102588">
    <property type="entry name" value="LmbE-like"/>
    <property type="match status" value="1"/>
</dbReference>
<comment type="caution">
    <text evidence="1">The sequence shown here is derived from an EMBL/GenBank/DDBJ whole genome shotgun (WGS) entry which is preliminary data.</text>
</comment>
<dbReference type="InterPro" id="IPR003737">
    <property type="entry name" value="GlcNAc_PI_deacetylase-related"/>
</dbReference>
<keyword evidence="2" id="KW-1185">Reference proteome</keyword>